<protein>
    <submittedName>
        <fullName evidence="2">Uncharacterized protein</fullName>
    </submittedName>
</protein>
<organism evidence="2 3">
    <name type="scientific">Piloderma croceum (strain F 1598)</name>
    <dbReference type="NCBI Taxonomy" id="765440"/>
    <lineage>
        <taxon>Eukaryota</taxon>
        <taxon>Fungi</taxon>
        <taxon>Dikarya</taxon>
        <taxon>Basidiomycota</taxon>
        <taxon>Agaricomycotina</taxon>
        <taxon>Agaricomycetes</taxon>
        <taxon>Agaricomycetidae</taxon>
        <taxon>Atheliales</taxon>
        <taxon>Atheliaceae</taxon>
        <taxon>Piloderma</taxon>
    </lineage>
</organism>
<feature type="compositionally biased region" description="Low complexity" evidence="1">
    <location>
        <begin position="104"/>
        <end position="114"/>
    </location>
</feature>
<feature type="compositionally biased region" description="Polar residues" evidence="1">
    <location>
        <begin position="14"/>
        <end position="25"/>
    </location>
</feature>
<reference evidence="2 3" key="1">
    <citation type="submission" date="2014-04" db="EMBL/GenBank/DDBJ databases">
        <authorList>
            <consortium name="DOE Joint Genome Institute"/>
            <person name="Kuo A."/>
            <person name="Tarkka M."/>
            <person name="Buscot F."/>
            <person name="Kohler A."/>
            <person name="Nagy L.G."/>
            <person name="Floudas D."/>
            <person name="Copeland A."/>
            <person name="Barry K.W."/>
            <person name="Cichocki N."/>
            <person name="Veneault-Fourrey C."/>
            <person name="LaButti K."/>
            <person name="Lindquist E.A."/>
            <person name="Lipzen A."/>
            <person name="Lundell T."/>
            <person name="Morin E."/>
            <person name="Murat C."/>
            <person name="Sun H."/>
            <person name="Tunlid A."/>
            <person name="Henrissat B."/>
            <person name="Grigoriev I.V."/>
            <person name="Hibbett D.S."/>
            <person name="Martin F."/>
            <person name="Nordberg H.P."/>
            <person name="Cantor M.N."/>
            <person name="Hua S.X."/>
        </authorList>
    </citation>
    <scope>NUCLEOTIDE SEQUENCE [LARGE SCALE GENOMIC DNA]</scope>
    <source>
        <strain evidence="2 3">F 1598</strain>
    </source>
</reference>
<name>A0A0C3FI04_PILCF</name>
<dbReference type="Proteomes" id="UP000054166">
    <property type="component" value="Unassembled WGS sequence"/>
</dbReference>
<feature type="compositionally biased region" description="Basic and acidic residues" evidence="1">
    <location>
        <begin position="118"/>
        <end position="129"/>
    </location>
</feature>
<dbReference type="EMBL" id="KN833011">
    <property type="protein sequence ID" value="KIM79234.1"/>
    <property type="molecule type" value="Genomic_DNA"/>
</dbReference>
<evidence type="ECO:0000256" key="1">
    <source>
        <dbReference type="SAM" id="MobiDB-lite"/>
    </source>
</evidence>
<gene>
    <name evidence="2" type="ORF">PILCRDRAFT_10642</name>
</gene>
<sequence length="129" mass="13929">MVNLARINEAKQGNAVSAPSDTPMSTDPEIVRQAELETAREHAALYEKHFRNASCQVSHTKAAKECLEECLDAVQADAVAQLSKAAATNKSLSSTIESLRDTIDSQSDSISDAQQHLKGSDSRISDLMK</sequence>
<dbReference type="InParanoid" id="A0A0C3FI04"/>
<feature type="region of interest" description="Disordered" evidence="1">
    <location>
        <begin position="7"/>
        <end position="27"/>
    </location>
</feature>
<proteinExistence type="predicted"/>
<evidence type="ECO:0000313" key="2">
    <source>
        <dbReference type="EMBL" id="KIM79234.1"/>
    </source>
</evidence>
<evidence type="ECO:0000313" key="3">
    <source>
        <dbReference type="Proteomes" id="UP000054166"/>
    </source>
</evidence>
<feature type="region of interest" description="Disordered" evidence="1">
    <location>
        <begin position="101"/>
        <end position="129"/>
    </location>
</feature>
<keyword evidence="3" id="KW-1185">Reference proteome</keyword>
<reference evidence="3" key="2">
    <citation type="submission" date="2015-01" db="EMBL/GenBank/DDBJ databases">
        <title>Evolutionary Origins and Diversification of the Mycorrhizal Mutualists.</title>
        <authorList>
            <consortium name="DOE Joint Genome Institute"/>
            <consortium name="Mycorrhizal Genomics Consortium"/>
            <person name="Kohler A."/>
            <person name="Kuo A."/>
            <person name="Nagy L.G."/>
            <person name="Floudas D."/>
            <person name="Copeland A."/>
            <person name="Barry K.W."/>
            <person name="Cichocki N."/>
            <person name="Veneault-Fourrey C."/>
            <person name="LaButti K."/>
            <person name="Lindquist E.A."/>
            <person name="Lipzen A."/>
            <person name="Lundell T."/>
            <person name="Morin E."/>
            <person name="Murat C."/>
            <person name="Riley R."/>
            <person name="Ohm R."/>
            <person name="Sun H."/>
            <person name="Tunlid A."/>
            <person name="Henrissat B."/>
            <person name="Grigoriev I.V."/>
            <person name="Hibbett D.S."/>
            <person name="Martin F."/>
        </authorList>
    </citation>
    <scope>NUCLEOTIDE SEQUENCE [LARGE SCALE GENOMIC DNA]</scope>
    <source>
        <strain evidence="3">F 1598</strain>
    </source>
</reference>
<dbReference type="AlphaFoldDB" id="A0A0C3FI04"/>
<accession>A0A0C3FI04</accession>
<dbReference type="HOGENOM" id="CLU_1949639_0_0_1"/>